<gene>
    <name evidence="3" type="ORF">DYB32_004175</name>
</gene>
<dbReference type="EMBL" id="QUSY01000062">
    <property type="protein sequence ID" value="RHY33702.1"/>
    <property type="molecule type" value="Genomic_DNA"/>
</dbReference>
<keyword evidence="4" id="KW-1185">Reference proteome</keyword>
<dbReference type="AlphaFoldDB" id="A0A418B6D1"/>
<name>A0A418B6D1_9STRA</name>
<comment type="caution">
    <text evidence="3">The sequence shown here is derived from an EMBL/GenBank/DDBJ whole genome shotgun (WGS) entry which is preliminary data.</text>
</comment>
<proteinExistence type="predicted"/>
<feature type="domain" description="WW" evidence="2">
    <location>
        <begin position="646"/>
        <end position="679"/>
    </location>
</feature>
<dbReference type="InterPro" id="IPR036020">
    <property type="entry name" value="WW_dom_sf"/>
</dbReference>
<feature type="coiled-coil region" evidence="1">
    <location>
        <begin position="527"/>
        <end position="568"/>
    </location>
</feature>
<evidence type="ECO:0000259" key="2">
    <source>
        <dbReference type="PROSITE" id="PS50020"/>
    </source>
</evidence>
<organism evidence="3 4">
    <name type="scientific">Aphanomyces invadans</name>
    <dbReference type="NCBI Taxonomy" id="157072"/>
    <lineage>
        <taxon>Eukaryota</taxon>
        <taxon>Sar</taxon>
        <taxon>Stramenopiles</taxon>
        <taxon>Oomycota</taxon>
        <taxon>Saprolegniomycetes</taxon>
        <taxon>Saprolegniales</taxon>
        <taxon>Verrucalvaceae</taxon>
        <taxon>Aphanomyces</taxon>
    </lineage>
</organism>
<dbReference type="VEuPathDB" id="FungiDB:H310_01309"/>
<dbReference type="InterPro" id="IPR000048">
    <property type="entry name" value="IQ_motif_EF-hand-BS"/>
</dbReference>
<dbReference type="Pfam" id="PF00612">
    <property type="entry name" value="IQ"/>
    <property type="match status" value="1"/>
</dbReference>
<sequence length="733" mass="85082">MSSITAARGSVRYSHLVQRAAVLYCADSIPITAVSAYFIGTQLLDEGLAFALIPDNVNMAQADPLSGTTSATVVRTRRHHRSLHEELELIQTEKNSTVESFAAKKWSELFRLVLMLREPMLPESAYFWFGFQLFSSPGLLDDSPELWITRHDLYNIFNFAASSHVCSRVINQRIAQADHALPESVLNRSRIHYRHFCELQDHPILHQVLEPATPYTTYFIELMSPHIRHFLFQMRKFDKDRAKCRKFLSYYHAKTMRFVRISAEPTDALTDLLQCWSLWLDQVKYRRNARCTVLRAMDQAALRSRFDAFDRLRSHALKVVAATEIQVTTKDSKQPSPLRFLGALTTLQAVLTIQRLYRDRDQFHKFVKLAKLKSKHAIKIQRTYRKHKTKLVAKQTESDNQDYHRIEMEMKIMLQAAERARDDHRAAVMAYYDKLREDTEAIAAREIRKAKLESVAASKLERKATREAEWRAKIESRAQARRDKLLQVLLRPNSKDDDVLKAAFLVRLDVKYRQVKANYKATGIAMAANEMKDRAQHDVLLEEMEEERERARNEWRLLELQVAKQEQDDADTERRLEIERESMERFRAATCIQRGAKVYLARKVLQRKVEHAFEKVYDVATGQVVYLNTRTKGVCSKPTCLGTHDLPMANKWYICPDITGDVYYYNPKTMRMSWTKPDECTFCDGCSTKFAAVYCPNHMKGRSWAEVSSCILNVESQVLIQSNRRGPLDCYVQ</sequence>
<dbReference type="PROSITE" id="PS50020">
    <property type="entry name" value="WW_DOMAIN_2"/>
    <property type="match status" value="1"/>
</dbReference>
<dbReference type="Proteomes" id="UP000285060">
    <property type="component" value="Unassembled WGS sequence"/>
</dbReference>
<dbReference type="SUPFAM" id="SSF51045">
    <property type="entry name" value="WW domain"/>
    <property type="match status" value="1"/>
</dbReference>
<dbReference type="InterPro" id="IPR001202">
    <property type="entry name" value="WW_dom"/>
</dbReference>
<protein>
    <recommendedName>
        <fullName evidence="2">WW domain-containing protein</fullName>
    </recommendedName>
</protein>
<keyword evidence="1" id="KW-0175">Coiled coil</keyword>
<reference evidence="3 4" key="1">
    <citation type="submission" date="2018-08" db="EMBL/GenBank/DDBJ databases">
        <title>Aphanomyces genome sequencing and annotation.</title>
        <authorList>
            <person name="Minardi D."/>
            <person name="Oidtmann B."/>
            <person name="Van Der Giezen M."/>
            <person name="Studholme D.J."/>
        </authorList>
    </citation>
    <scope>NUCLEOTIDE SEQUENCE [LARGE SCALE GENOMIC DNA]</scope>
    <source>
        <strain evidence="3 4">NJM0002</strain>
    </source>
</reference>
<evidence type="ECO:0000313" key="4">
    <source>
        <dbReference type="Proteomes" id="UP000285060"/>
    </source>
</evidence>
<accession>A0A418B6D1</accession>
<evidence type="ECO:0000313" key="3">
    <source>
        <dbReference type="EMBL" id="RHY33702.1"/>
    </source>
</evidence>
<evidence type="ECO:0000256" key="1">
    <source>
        <dbReference type="SAM" id="Coils"/>
    </source>
</evidence>
<dbReference type="Gene3D" id="2.20.70.10">
    <property type="match status" value="1"/>
</dbReference>